<evidence type="ECO:0000256" key="5">
    <source>
        <dbReference type="ARBA" id="ARBA00022777"/>
    </source>
</evidence>
<dbReference type="Proteomes" id="UP000254866">
    <property type="component" value="Unassembled WGS sequence"/>
</dbReference>
<dbReference type="GO" id="GO:0005524">
    <property type="term" value="F:ATP binding"/>
    <property type="evidence" value="ECO:0007669"/>
    <property type="project" value="UniProtKB-UniRule"/>
</dbReference>
<keyword evidence="4 9" id="KW-0547">Nucleotide-binding</keyword>
<comment type="catalytic activity">
    <reaction evidence="8">
        <text>L-seryl-[protein] + ATP = O-phospho-L-seryl-[protein] + ADP + H(+)</text>
        <dbReference type="Rhea" id="RHEA:17989"/>
        <dbReference type="Rhea" id="RHEA-COMP:9863"/>
        <dbReference type="Rhea" id="RHEA-COMP:11604"/>
        <dbReference type="ChEBI" id="CHEBI:15378"/>
        <dbReference type="ChEBI" id="CHEBI:29999"/>
        <dbReference type="ChEBI" id="CHEBI:30616"/>
        <dbReference type="ChEBI" id="CHEBI:83421"/>
        <dbReference type="ChEBI" id="CHEBI:456216"/>
        <dbReference type="EC" id="2.7.11.1"/>
    </reaction>
</comment>
<evidence type="ECO:0000256" key="4">
    <source>
        <dbReference type="ARBA" id="ARBA00022741"/>
    </source>
</evidence>
<evidence type="ECO:0000256" key="3">
    <source>
        <dbReference type="ARBA" id="ARBA00022679"/>
    </source>
</evidence>
<dbReference type="Gene3D" id="3.30.200.20">
    <property type="entry name" value="Phosphorylase Kinase, domain 1"/>
    <property type="match status" value="1"/>
</dbReference>
<evidence type="ECO:0000256" key="9">
    <source>
        <dbReference type="PROSITE-ProRule" id="PRU10141"/>
    </source>
</evidence>
<reference evidence="12 13" key="1">
    <citation type="journal article" date="2018" name="IMA Fungus">
        <title>IMA Genome-F 9: Draft genome sequence of Annulohypoxylon stygium, Aspergillus mulundensis, Berkeleyomyces basicola (syn. Thielaviopsis basicola), Ceratocystis smalleyi, two Cercospora beticola strains, Coleophoma cylindrospora, Fusarium fracticaudum, Phialophora cf. hyalina, and Morchella septimelata.</title>
        <authorList>
            <person name="Wingfield B.D."/>
            <person name="Bills G.F."/>
            <person name="Dong Y."/>
            <person name="Huang W."/>
            <person name="Nel W.J."/>
            <person name="Swalarsk-Parry B.S."/>
            <person name="Vaghefi N."/>
            <person name="Wilken P.M."/>
            <person name="An Z."/>
            <person name="de Beer Z.W."/>
            <person name="De Vos L."/>
            <person name="Chen L."/>
            <person name="Duong T.A."/>
            <person name="Gao Y."/>
            <person name="Hammerbacher A."/>
            <person name="Kikkert J.R."/>
            <person name="Li Y."/>
            <person name="Li H."/>
            <person name="Li K."/>
            <person name="Li Q."/>
            <person name="Liu X."/>
            <person name="Ma X."/>
            <person name="Naidoo K."/>
            <person name="Pethybridge S.J."/>
            <person name="Sun J."/>
            <person name="Steenkamp E.T."/>
            <person name="van der Nest M.A."/>
            <person name="van Wyk S."/>
            <person name="Wingfield M.J."/>
            <person name="Xiong C."/>
            <person name="Yue Q."/>
            <person name="Zhang X."/>
        </authorList>
    </citation>
    <scope>NUCLEOTIDE SEQUENCE [LARGE SCALE GENOMIC DNA]</scope>
    <source>
        <strain evidence="12 13">BP 5553</strain>
    </source>
</reference>
<evidence type="ECO:0000256" key="8">
    <source>
        <dbReference type="ARBA" id="ARBA00048679"/>
    </source>
</evidence>
<comment type="caution">
    <text evidence="12">The sequence shown here is derived from an EMBL/GenBank/DDBJ whole genome shotgun (WGS) entry which is preliminary data.</text>
</comment>
<name>A0A370TT85_9HELO</name>
<gene>
    <name evidence="12" type="ORF">BP5553_03063</name>
</gene>
<dbReference type="PANTHER" id="PTHR47634">
    <property type="entry name" value="PROTEIN KINASE DOMAIN-CONTAINING PROTEIN-RELATED"/>
    <property type="match status" value="1"/>
</dbReference>
<comment type="similarity">
    <text evidence="10">Belongs to the protein kinase superfamily.</text>
</comment>
<evidence type="ECO:0000259" key="11">
    <source>
        <dbReference type="PROSITE" id="PS50011"/>
    </source>
</evidence>
<dbReference type="PROSITE" id="PS00107">
    <property type="entry name" value="PROTEIN_KINASE_ATP"/>
    <property type="match status" value="1"/>
</dbReference>
<dbReference type="AlphaFoldDB" id="A0A370TT85"/>
<dbReference type="InterPro" id="IPR008271">
    <property type="entry name" value="Ser/Thr_kinase_AS"/>
</dbReference>
<evidence type="ECO:0000256" key="7">
    <source>
        <dbReference type="ARBA" id="ARBA00047899"/>
    </source>
</evidence>
<dbReference type="GO" id="GO:0004674">
    <property type="term" value="F:protein serine/threonine kinase activity"/>
    <property type="evidence" value="ECO:0007669"/>
    <property type="project" value="UniProtKB-KW"/>
</dbReference>
<evidence type="ECO:0000313" key="13">
    <source>
        <dbReference type="Proteomes" id="UP000254866"/>
    </source>
</evidence>
<dbReference type="SUPFAM" id="SSF56112">
    <property type="entry name" value="Protein kinase-like (PK-like)"/>
    <property type="match status" value="1"/>
</dbReference>
<evidence type="ECO:0000256" key="1">
    <source>
        <dbReference type="ARBA" id="ARBA00012513"/>
    </source>
</evidence>
<dbReference type="GeneID" id="43595912"/>
<dbReference type="EC" id="2.7.11.1" evidence="1"/>
<evidence type="ECO:0000313" key="12">
    <source>
        <dbReference type="EMBL" id="RDL38723.1"/>
    </source>
</evidence>
<evidence type="ECO:0000256" key="6">
    <source>
        <dbReference type="ARBA" id="ARBA00022840"/>
    </source>
</evidence>
<dbReference type="InterPro" id="IPR051334">
    <property type="entry name" value="SRPK"/>
</dbReference>
<organism evidence="12 13">
    <name type="scientific">Venustampulla echinocandica</name>
    <dbReference type="NCBI Taxonomy" id="2656787"/>
    <lineage>
        <taxon>Eukaryota</taxon>
        <taxon>Fungi</taxon>
        <taxon>Dikarya</taxon>
        <taxon>Ascomycota</taxon>
        <taxon>Pezizomycotina</taxon>
        <taxon>Leotiomycetes</taxon>
        <taxon>Helotiales</taxon>
        <taxon>Pleuroascaceae</taxon>
        <taxon>Venustampulla</taxon>
    </lineage>
</organism>
<keyword evidence="13" id="KW-1185">Reference proteome</keyword>
<dbReference type="GO" id="GO:0000245">
    <property type="term" value="P:spliceosomal complex assembly"/>
    <property type="evidence" value="ECO:0007669"/>
    <property type="project" value="TreeGrafter"/>
</dbReference>
<keyword evidence="5 12" id="KW-0418">Kinase</keyword>
<comment type="catalytic activity">
    <reaction evidence="7">
        <text>L-threonyl-[protein] + ATP = O-phospho-L-threonyl-[protein] + ADP + H(+)</text>
        <dbReference type="Rhea" id="RHEA:46608"/>
        <dbReference type="Rhea" id="RHEA-COMP:11060"/>
        <dbReference type="Rhea" id="RHEA-COMP:11605"/>
        <dbReference type="ChEBI" id="CHEBI:15378"/>
        <dbReference type="ChEBI" id="CHEBI:30013"/>
        <dbReference type="ChEBI" id="CHEBI:30616"/>
        <dbReference type="ChEBI" id="CHEBI:61977"/>
        <dbReference type="ChEBI" id="CHEBI:456216"/>
        <dbReference type="EC" id="2.7.11.1"/>
    </reaction>
</comment>
<feature type="binding site" evidence="9">
    <location>
        <position position="136"/>
    </location>
    <ligand>
        <name>ATP</name>
        <dbReference type="ChEBI" id="CHEBI:30616"/>
    </ligand>
</feature>
<dbReference type="PROSITE" id="PS50011">
    <property type="entry name" value="PROTEIN_KINASE_DOM"/>
    <property type="match status" value="1"/>
</dbReference>
<keyword evidence="6 9" id="KW-0067">ATP-binding</keyword>
<proteinExistence type="inferred from homology"/>
<dbReference type="SMART" id="SM00220">
    <property type="entry name" value="S_TKc"/>
    <property type="match status" value="1"/>
</dbReference>
<dbReference type="Pfam" id="PF00069">
    <property type="entry name" value="Pkinase"/>
    <property type="match status" value="1"/>
</dbReference>
<dbReference type="InterPro" id="IPR011009">
    <property type="entry name" value="Kinase-like_dom_sf"/>
</dbReference>
<accession>A0A370TT85</accession>
<dbReference type="PROSITE" id="PS00108">
    <property type="entry name" value="PROTEIN_KINASE_ST"/>
    <property type="match status" value="1"/>
</dbReference>
<feature type="domain" description="Protein kinase" evidence="11">
    <location>
        <begin position="102"/>
        <end position="452"/>
    </location>
</feature>
<dbReference type="EMBL" id="NPIC01000002">
    <property type="protein sequence ID" value="RDL38723.1"/>
    <property type="molecule type" value="Genomic_DNA"/>
</dbReference>
<dbReference type="OrthoDB" id="5979581at2759"/>
<dbReference type="PANTHER" id="PTHR47634:SF9">
    <property type="entry name" value="PROTEIN KINASE DOMAIN-CONTAINING PROTEIN-RELATED"/>
    <property type="match status" value="1"/>
</dbReference>
<dbReference type="Gene3D" id="1.10.510.10">
    <property type="entry name" value="Transferase(Phosphotransferase) domain 1"/>
    <property type="match status" value="1"/>
</dbReference>
<evidence type="ECO:0000256" key="10">
    <source>
        <dbReference type="RuleBase" id="RU000304"/>
    </source>
</evidence>
<keyword evidence="3" id="KW-0808">Transferase</keyword>
<evidence type="ECO:0000256" key="2">
    <source>
        <dbReference type="ARBA" id="ARBA00022527"/>
    </source>
</evidence>
<dbReference type="GO" id="GO:0050684">
    <property type="term" value="P:regulation of mRNA processing"/>
    <property type="evidence" value="ECO:0007669"/>
    <property type="project" value="TreeGrafter"/>
</dbReference>
<dbReference type="RefSeq" id="XP_031871379.1">
    <property type="nucleotide sequence ID" value="XM_032011686.1"/>
</dbReference>
<sequence length="460" mass="52381">MSGSAAAHCLCNKSRRTMPIVGNLGISHVRCYVNDTAFGACRSVSLRTRKPQPTAYRIASTASLKHAVVLPAEPAIEEEQIPDYNLHNFYPANPGEFLNKRYKTIVKLGWGSSSTVWLARDIKHQRWRSKRYVALKINNCDFDDKNAAQHELQISKTVATTNPLHRGFPYVRTLFNSFEIAGPDGSHICLVYEPMREPLWLFQRRCRDGKLSLALVKVYLTFLLRGLDYLHSECHIVHTDLKSENILLEFEDGSVINEFVRLQGSNPMARKIKDGRVTYQSHNQFGSLKSFGILPKIADFGHSNIIIDSRRNIHPIQPDHYRAPEVVLGIGWSYSADIWNLGVLMIALLGHPPKEFVDREREARIWKWKPPVENSEGRICTSVSDYFGGPFFDSNGEFLHKELIPGDLNLRDSTPSLQGGEKELFLEFVGKMLQWMPENRKTANELLGDPWLLRDAPSKR</sequence>
<dbReference type="InterPro" id="IPR017441">
    <property type="entry name" value="Protein_kinase_ATP_BS"/>
</dbReference>
<keyword evidence="2 10" id="KW-0723">Serine/threonine-protein kinase</keyword>
<dbReference type="InterPro" id="IPR000719">
    <property type="entry name" value="Prot_kinase_dom"/>
</dbReference>
<protein>
    <recommendedName>
        <fullName evidence="1">non-specific serine/threonine protein kinase</fullName>
        <ecNumber evidence="1">2.7.11.1</ecNumber>
    </recommendedName>
</protein>
<dbReference type="STRING" id="2656787.A0A370TT85"/>